<dbReference type="EMBL" id="CAFBOS010000114">
    <property type="protein sequence ID" value="CAB5003726.1"/>
    <property type="molecule type" value="Genomic_DNA"/>
</dbReference>
<evidence type="ECO:0000256" key="1">
    <source>
        <dbReference type="SAM" id="MobiDB-lite"/>
    </source>
</evidence>
<reference evidence="2" key="1">
    <citation type="submission" date="2020-05" db="EMBL/GenBank/DDBJ databases">
        <authorList>
            <person name="Chiriac C."/>
            <person name="Salcher M."/>
            <person name="Ghai R."/>
            <person name="Kavagutti S V."/>
        </authorList>
    </citation>
    <scope>NUCLEOTIDE SEQUENCE</scope>
</reference>
<accession>A0A6J7PEB4</accession>
<protein>
    <submittedName>
        <fullName evidence="2">Unannotated protein</fullName>
    </submittedName>
</protein>
<organism evidence="2">
    <name type="scientific">freshwater metagenome</name>
    <dbReference type="NCBI Taxonomy" id="449393"/>
    <lineage>
        <taxon>unclassified sequences</taxon>
        <taxon>metagenomes</taxon>
        <taxon>ecological metagenomes</taxon>
    </lineage>
</organism>
<name>A0A6J7PEB4_9ZZZZ</name>
<proteinExistence type="predicted"/>
<feature type="region of interest" description="Disordered" evidence="1">
    <location>
        <begin position="35"/>
        <end position="56"/>
    </location>
</feature>
<sequence>MPAATAISPAPIESALANATARSGLPAARGTMVAAMSGASDESGPNTKILEGPNAA</sequence>
<dbReference type="AlphaFoldDB" id="A0A6J7PEB4"/>
<evidence type="ECO:0000313" key="2">
    <source>
        <dbReference type="EMBL" id="CAB5003726.1"/>
    </source>
</evidence>
<gene>
    <name evidence="2" type="ORF">UFOPK3967_01801</name>
</gene>